<evidence type="ECO:0000313" key="7">
    <source>
        <dbReference type="EMBL" id="OXU31602.1"/>
    </source>
</evidence>
<keyword evidence="2" id="KW-0399">Innate immunity</keyword>
<sequence length="237" mass="26628">METVTMSLGRLLAVLVFGVALASANDKRGKEMILKNCHCTCFDEDIPHPDVCNATTPGACNAYADAEVVFVSRSEWHARPPIKPLLDLETIPAPYVVISHTATKSCFTKDQCLPHIRSIQAFHIESHGWLDIGYNFLVGGDGLVYIGRGWDKQGAYTHKYHQNSIEISFIGTFREETPSAAQIATTKKLLQIGLRENKLAKDYKLLEHKQVGVPHTQRPGDHLYDIIKTWEHWDPNH</sequence>
<feature type="signal peptide" evidence="4">
    <location>
        <begin position="1"/>
        <end position="24"/>
    </location>
</feature>
<keyword evidence="3" id="KW-0391">Immunity</keyword>
<feature type="domain" description="Peptidoglycan recognition protein family" evidence="6">
    <location>
        <begin position="68"/>
        <end position="212"/>
    </location>
</feature>
<gene>
    <name evidence="7" type="ORF">TSAR_008247</name>
</gene>
<dbReference type="InterPro" id="IPR006619">
    <property type="entry name" value="PGRP_domain_met/bac"/>
</dbReference>
<evidence type="ECO:0000256" key="1">
    <source>
        <dbReference type="ARBA" id="ARBA00007553"/>
    </source>
</evidence>
<dbReference type="SMART" id="SM00644">
    <property type="entry name" value="Ami_2"/>
    <property type="match status" value="1"/>
</dbReference>
<feature type="domain" description="N-acetylmuramoyl-L-alanine amidase" evidence="5">
    <location>
        <begin position="83"/>
        <end position="220"/>
    </location>
</feature>
<evidence type="ECO:0000313" key="8">
    <source>
        <dbReference type="Proteomes" id="UP000215335"/>
    </source>
</evidence>
<dbReference type="SMART" id="SM00701">
    <property type="entry name" value="PGRP"/>
    <property type="match status" value="1"/>
</dbReference>
<evidence type="ECO:0000256" key="4">
    <source>
        <dbReference type="SAM" id="SignalP"/>
    </source>
</evidence>
<organism evidence="7 8">
    <name type="scientific">Trichomalopsis sarcophagae</name>
    <dbReference type="NCBI Taxonomy" id="543379"/>
    <lineage>
        <taxon>Eukaryota</taxon>
        <taxon>Metazoa</taxon>
        <taxon>Ecdysozoa</taxon>
        <taxon>Arthropoda</taxon>
        <taxon>Hexapoda</taxon>
        <taxon>Insecta</taxon>
        <taxon>Pterygota</taxon>
        <taxon>Neoptera</taxon>
        <taxon>Endopterygota</taxon>
        <taxon>Hymenoptera</taxon>
        <taxon>Apocrita</taxon>
        <taxon>Proctotrupomorpha</taxon>
        <taxon>Chalcidoidea</taxon>
        <taxon>Pteromalidae</taxon>
        <taxon>Pteromalinae</taxon>
        <taxon>Trichomalopsis</taxon>
    </lineage>
</organism>
<keyword evidence="8" id="KW-1185">Reference proteome</keyword>
<dbReference type="InterPro" id="IPR036505">
    <property type="entry name" value="Amidase/PGRP_sf"/>
</dbReference>
<dbReference type="FunFam" id="3.40.80.10:FF:000001">
    <property type="entry name" value="Peptidoglycan recognition protein 1"/>
    <property type="match status" value="1"/>
</dbReference>
<accession>A0A232FLR5</accession>
<comment type="caution">
    <text evidence="7">The sequence shown here is derived from an EMBL/GenBank/DDBJ whole genome shotgun (WGS) entry which is preliminary data.</text>
</comment>
<dbReference type="GO" id="GO:0045087">
    <property type="term" value="P:innate immune response"/>
    <property type="evidence" value="ECO:0007669"/>
    <property type="project" value="UniProtKB-KW"/>
</dbReference>
<dbReference type="GO" id="GO:0008270">
    <property type="term" value="F:zinc ion binding"/>
    <property type="evidence" value="ECO:0007669"/>
    <property type="project" value="InterPro"/>
</dbReference>
<dbReference type="GO" id="GO:0009253">
    <property type="term" value="P:peptidoglycan catabolic process"/>
    <property type="evidence" value="ECO:0007669"/>
    <property type="project" value="InterPro"/>
</dbReference>
<proteinExistence type="inferred from homology"/>
<reference evidence="7 8" key="1">
    <citation type="journal article" date="2017" name="Curr. Biol.">
        <title>The Evolution of Venom by Co-option of Single-Copy Genes.</title>
        <authorList>
            <person name="Martinson E.O."/>
            <person name="Mrinalini"/>
            <person name="Kelkar Y.D."/>
            <person name="Chang C.H."/>
            <person name="Werren J.H."/>
        </authorList>
    </citation>
    <scope>NUCLEOTIDE SEQUENCE [LARGE SCALE GENOMIC DNA]</scope>
    <source>
        <strain evidence="7 8">Alberta</strain>
        <tissue evidence="7">Whole body</tissue>
    </source>
</reference>
<evidence type="ECO:0008006" key="9">
    <source>
        <dbReference type="Google" id="ProtNLM"/>
    </source>
</evidence>
<dbReference type="AlphaFoldDB" id="A0A232FLR5"/>
<dbReference type="OrthoDB" id="10001926at2759"/>
<evidence type="ECO:0000259" key="6">
    <source>
        <dbReference type="SMART" id="SM00701"/>
    </source>
</evidence>
<dbReference type="PANTHER" id="PTHR11022">
    <property type="entry name" value="PEPTIDOGLYCAN RECOGNITION PROTEIN"/>
    <property type="match status" value="1"/>
</dbReference>
<keyword evidence="4" id="KW-0732">Signal</keyword>
<dbReference type="Proteomes" id="UP000215335">
    <property type="component" value="Unassembled WGS sequence"/>
</dbReference>
<dbReference type="EMBL" id="NNAY01000045">
    <property type="protein sequence ID" value="OXU31602.1"/>
    <property type="molecule type" value="Genomic_DNA"/>
</dbReference>
<dbReference type="Pfam" id="PF01510">
    <property type="entry name" value="Amidase_2"/>
    <property type="match status" value="1"/>
</dbReference>
<feature type="chain" id="PRO_5012285631" description="Peptidoglycan-recognition protein" evidence="4">
    <location>
        <begin position="25"/>
        <end position="237"/>
    </location>
</feature>
<dbReference type="Gene3D" id="3.40.80.10">
    <property type="entry name" value="Peptidoglycan recognition protein-like"/>
    <property type="match status" value="1"/>
</dbReference>
<dbReference type="InterPro" id="IPR015510">
    <property type="entry name" value="PGRP"/>
</dbReference>
<comment type="similarity">
    <text evidence="1">Belongs to the N-acetylmuramoyl-L-alanine amidase 2 family.</text>
</comment>
<dbReference type="SUPFAM" id="SSF55846">
    <property type="entry name" value="N-acetylmuramoyl-L-alanine amidase-like"/>
    <property type="match status" value="1"/>
</dbReference>
<evidence type="ECO:0000259" key="5">
    <source>
        <dbReference type="SMART" id="SM00644"/>
    </source>
</evidence>
<protein>
    <recommendedName>
        <fullName evidence="9">Peptidoglycan-recognition protein</fullName>
    </recommendedName>
</protein>
<name>A0A232FLR5_9HYME</name>
<evidence type="ECO:0000256" key="3">
    <source>
        <dbReference type="ARBA" id="ARBA00022859"/>
    </source>
</evidence>
<dbReference type="PANTHER" id="PTHR11022:SF41">
    <property type="entry name" value="PEPTIDOGLYCAN-RECOGNITION PROTEIN LC-RELATED"/>
    <property type="match status" value="1"/>
</dbReference>
<dbReference type="STRING" id="543379.A0A232FLR5"/>
<dbReference type="CDD" id="cd06583">
    <property type="entry name" value="PGRP"/>
    <property type="match status" value="1"/>
</dbReference>
<dbReference type="GO" id="GO:0008745">
    <property type="term" value="F:N-acetylmuramoyl-L-alanine amidase activity"/>
    <property type="evidence" value="ECO:0007669"/>
    <property type="project" value="InterPro"/>
</dbReference>
<dbReference type="InterPro" id="IPR002502">
    <property type="entry name" value="Amidase_domain"/>
</dbReference>
<evidence type="ECO:0000256" key="2">
    <source>
        <dbReference type="ARBA" id="ARBA00022588"/>
    </source>
</evidence>